<proteinExistence type="predicted"/>
<evidence type="ECO:0000313" key="4">
    <source>
        <dbReference type="EMBL" id="TWV91110.1"/>
    </source>
</evidence>
<dbReference type="InterPro" id="IPR007492">
    <property type="entry name" value="LytTR_DNA-bd_dom"/>
</dbReference>
<dbReference type="OrthoDB" id="2168082at2"/>
<dbReference type="PROSITE" id="PS50110">
    <property type="entry name" value="RESPONSE_REGULATORY"/>
    <property type="match status" value="1"/>
</dbReference>
<dbReference type="InterPro" id="IPR046947">
    <property type="entry name" value="LytR-like"/>
</dbReference>
<dbReference type="InterPro" id="IPR001789">
    <property type="entry name" value="Sig_transdc_resp-reg_receiver"/>
</dbReference>
<dbReference type="SMART" id="SM00850">
    <property type="entry name" value="LytTR"/>
    <property type="match status" value="1"/>
</dbReference>
<dbReference type="AlphaFoldDB" id="A0A5C6LJH1"/>
<keyword evidence="5" id="KW-1185">Reference proteome</keyword>
<dbReference type="EMBL" id="VOHS01000076">
    <property type="protein sequence ID" value="TWV91110.1"/>
    <property type="molecule type" value="Genomic_DNA"/>
</dbReference>
<dbReference type="PROSITE" id="PS50930">
    <property type="entry name" value="HTH_LYTTR"/>
    <property type="match status" value="1"/>
</dbReference>
<evidence type="ECO:0000259" key="2">
    <source>
        <dbReference type="PROSITE" id="PS50110"/>
    </source>
</evidence>
<feature type="modified residue" description="4-aspartylphosphate" evidence="1">
    <location>
        <position position="55"/>
    </location>
</feature>
<sequence length="252" mass="29517">MRVVIIEDEKPNITRLKKMLTDVNPDIEVIAVLDTITESVAWFEGHPHPDVVLMDIRISDGLSFDIFPKVKLSCPVIFVTAYDEYAVRAFKVNSLDYLLKPVERDDLEQALNKVKVVKQAPDTEDLMKHLLDLLSKKEVTYRTRFMIPFRDEYRTIHVTDIDFIYYSPAGTHLVLKDRTQLPVGLTLEELEEQLDPQVFFRVNRQHIIHADSIDKIQTYSTSKLRVVLKRDPEREILISREKVPLFKQWLDR</sequence>
<feature type="domain" description="HTH LytTR-type" evidence="3">
    <location>
        <begin position="147"/>
        <end position="252"/>
    </location>
</feature>
<protein>
    <submittedName>
        <fullName evidence="4">Response regulator transcription factor</fullName>
    </submittedName>
</protein>
<dbReference type="FunFam" id="3.40.50.2300:FF:000361">
    <property type="entry name" value="Two-component system response regulator"/>
    <property type="match status" value="1"/>
</dbReference>
<dbReference type="InterPro" id="IPR011006">
    <property type="entry name" value="CheY-like_superfamily"/>
</dbReference>
<gene>
    <name evidence="4" type="ORF">FEF09_29005</name>
</gene>
<dbReference type="PANTHER" id="PTHR37299:SF1">
    <property type="entry name" value="STAGE 0 SPORULATION PROTEIN A HOMOLOG"/>
    <property type="match status" value="1"/>
</dbReference>
<reference evidence="4 5" key="1">
    <citation type="submission" date="2019-08" db="EMBL/GenBank/DDBJ databases">
        <title>Whole genome sequencing of chitin degrading bacteria Chitinophaga pinensis YS16.</title>
        <authorList>
            <person name="Singh R.P."/>
            <person name="Manchanda G."/>
            <person name="Maurya I.K."/>
            <person name="Joshi N.K."/>
            <person name="Srivastava A.K."/>
        </authorList>
    </citation>
    <scope>NUCLEOTIDE SEQUENCE [LARGE SCALE GENOMIC DNA]</scope>
    <source>
        <strain evidence="4 5">YS-16</strain>
    </source>
</reference>
<evidence type="ECO:0000313" key="5">
    <source>
        <dbReference type="Proteomes" id="UP000318815"/>
    </source>
</evidence>
<accession>A0A5C6LJH1</accession>
<keyword evidence="1" id="KW-0597">Phosphoprotein</keyword>
<dbReference type="SMART" id="SM00448">
    <property type="entry name" value="REC"/>
    <property type="match status" value="1"/>
</dbReference>
<dbReference type="Proteomes" id="UP000318815">
    <property type="component" value="Unassembled WGS sequence"/>
</dbReference>
<dbReference type="PANTHER" id="PTHR37299">
    <property type="entry name" value="TRANSCRIPTIONAL REGULATOR-RELATED"/>
    <property type="match status" value="1"/>
</dbReference>
<dbReference type="GO" id="GO:0003677">
    <property type="term" value="F:DNA binding"/>
    <property type="evidence" value="ECO:0007669"/>
    <property type="project" value="InterPro"/>
</dbReference>
<comment type="caution">
    <text evidence="4">The sequence shown here is derived from an EMBL/GenBank/DDBJ whole genome shotgun (WGS) entry which is preliminary data.</text>
</comment>
<evidence type="ECO:0000256" key="1">
    <source>
        <dbReference type="PROSITE-ProRule" id="PRU00169"/>
    </source>
</evidence>
<feature type="domain" description="Response regulatory" evidence="2">
    <location>
        <begin position="2"/>
        <end position="115"/>
    </location>
</feature>
<evidence type="ECO:0000259" key="3">
    <source>
        <dbReference type="PROSITE" id="PS50930"/>
    </source>
</evidence>
<dbReference type="RefSeq" id="WP_146308314.1">
    <property type="nucleotide sequence ID" value="NZ_VOHS01000076.1"/>
</dbReference>
<name>A0A5C6LJH1_9BACT</name>
<dbReference type="GO" id="GO:0000156">
    <property type="term" value="F:phosphorelay response regulator activity"/>
    <property type="evidence" value="ECO:0007669"/>
    <property type="project" value="InterPro"/>
</dbReference>
<dbReference type="Pfam" id="PF00072">
    <property type="entry name" value="Response_reg"/>
    <property type="match status" value="1"/>
</dbReference>
<dbReference type="SUPFAM" id="SSF52172">
    <property type="entry name" value="CheY-like"/>
    <property type="match status" value="1"/>
</dbReference>
<dbReference type="Gene3D" id="3.40.50.2300">
    <property type="match status" value="1"/>
</dbReference>
<dbReference type="Gene3D" id="2.40.50.1020">
    <property type="entry name" value="LytTr DNA-binding domain"/>
    <property type="match status" value="1"/>
</dbReference>
<dbReference type="Pfam" id="PF04397">
    <property type="entry name" value="LytTR"/>
    <property type="match status" value="1"/>
</dbReference>
<organism evidence="4 5">
    <name type="scientific">Chitinophaga pinensis</name>
    <dbReference type="NCBI Taxonomy" id="79329"/>
    <lineage>
        <taxon>Bacteria</taxon>
        <taxon>Pseudomonadati</taxon>
        <taxon>Bacteroidota</taxon>
        <taxon>Chitinophagia</taxon>
        <taxon>Chitinophagales</taxon>
        <taxon>Chitinophagaceae</taxon>
        <taxon>Chitinophaga</taxon>
    </lineage>
</organism>